<dbReference type="Gene3D" id="3.40.50.620">
    <property type="entry name" value="HUPs"/>
    <property type="match status" value="1"/>
</dbReference>
<name>A0A161ZVB1_DAUCS</name>
<dbReference type="PANTHER" id="PTHR31964:SF124">
    <property type="entry name" value="ADENINE NUCLEOTIDE ALPHA HYDROLASES-LIKE SUPERFAMILY PROTEIN"/>
    <property type="match status" value="1"/>
</dbReference>
<dbReference type="KEGG" id="dcr:108226849"/>
<evidence type="ECO:0000313" key="2">
    <source>
        <dbReference type="EMBL" id="KZM91962.1"/>
    </source>
</evidence>
<dbReference type="AlphaFoldDB" id="A0A161ZVB1"/>
<dbReference type="EMBL" id="LNRQ01000006">
    <property type="protein sequence ID" value="KZM91962.1"/>
    <property type="molecule type" value="Genomic_DNA"/>
</dbReference>
<sequence length="206" mass="22578">MESTTVVEPMELPPELKKPLVLVPEREQKKKLKVLVAVDDSELSFYALRWALDNLFKNPGSGQASTETSEQDSDTITVAHVMAPYHHYVFPAAGPGPVYAANNVVQSVRKGQSEIAAGILGRAMKLCKEKNVKAESLLLEGDPKDMICQIVQEIHVDLLVLGSRGLGMIKRAFLGSVSDYCVHHAKCPVLIVRPPRESTHPQKSGE</sequence>
<reference evidence="2" key="1">
    <citation type="journal article" date="2016" name="Nat. Genet.">
        <title>A high-quality carrot genome assembly provides new insights into carotenoid accumulation and asterid genome evolution.</title>
        <authorList>
            <person name="Iorizzo M."/>
            <person name="Ellison S."/>
            <person name="Senalik D."/>
            <person name="Zeng P."/>
            <person name="Satapoomin P."/>
            <person name="Huang J."/>
            <person name="Bowman M."/>
            <person name="Iovene M."/>
            <person name="Sanseverino W."/>
            <person name="Cavagnaro P."/>
            <person name="Yildiz M."/>
            <person name="Macko-Podgorni A."/>
            <person name="Moranska E."/>
            <person name="Grzebelus E."/>
            <person name="Grzebelus D."/>
            <person name="Ashrafi H."/>
            <person name="Zheng Z."/>
            <person name="Cheng S."/>
            <person name="Spooner D."/>
            <person name="Van Deynze A."/>
            <person name="Simon P."/>
        </authorList>
    </citation>
    <scope>NUCLEOTIDE SEQUENCE [LARGE SCALE GENOMIC DNA]</scope>
    <source>
        <tissue evidence="2">Leaf</tissue>
    </source>
</reference>
<accession>A0A161ZVB1</accession>
<dbReference type="STRING" id="79200.A0A161ZVB1"/>
<proteinExistence type="predicted"/>
<dbReference type="InterPro" id="IPR006015">
    <property type="entry name" value="Universal_stress_UspA"/>
</dbReference>
<dbReference type="PRINTS" id="PR01438">
    <property type="entry name" value="UNVRSLSTRESS"/>
</dbReference>
<dbReference type="InterPro" id="IPR014729">
    <property type="entry name" value="Rossmann-like_a/b/a_fold"/>
</dbReference>
<dbReference type="PANTHER" id="PTHR31964">
    <property type="entry name" value="ADENINE NUCLEOTIDE ALPHA HYDROLASES-LIKE SUPERFAMILY PROTEIN"/>
    <property type="match status" value="1"/>
</dbReference>
<dbReference type="CDD" id="cd23659">
    <property type="entry name" value="USP_At3g01520-like"/>
    <property type="match status" value="1"/>
</dbReference>
<protein>
    <recommendedName>
        <fullName evidence="1">UspA domain-containing protein</fullName>
    </recommendedName>
</protein>
<dbReference type="Gramene" id="KZM91962">
    <property type="protein sequence ID" value="KZM91962"/>
    <property type="gene ID" value="DCAR_020673"/>
</dbReference>
<comment type="caution">
    <text evidence="2">The sequence shown here is derived from an EMBL/GenBank/DDBJ whole genome shotgun (WGS) entry which is preliminary data.</text>
</comment>
<dbReference type="OrthoDB" id="843225at2759"/>
<dbReference type="OMA" id="SHHFAAF"/>
<dbReference type="InterPro" id="IPR006016">
    <property type="entry name" value="UspA"/>
</dbReference>
<gene>
    <name evidence="2" type="ORF">DCAR_020673</name>
</gene>
<evidence type="ECO:0000259" key="1">
    <source>
        <dbReference type="Pfam" id="PF00582"/>
    </source>
</evidence>
<dbReference type="Pfam" id="PF00582">
    <property type="entry name" value="Usp"/>
    <property type="match status" value="1"/>
</dbReference>
<organism evidence="2">
    <name type="scientific">Daucus carota subsp. sativus</name>
    <name type="common">Carrot</name>
    <dbReference type="NCBI Taxonomy" id="79200"/>
    <lineage>
        <taxon>Eukaryota</taxon>
        <taxon>Viridiplantae</taxon>
        <taxon>Streptophyta</taxon>
        <taxon>Embryophyta</taxon>
        <taxon>Tracheophyta</taxon>
        <taxon>Spermatophyta</taxon>
        <taxon>Magnoliopsida</taxon>
        <taxon>eudicotyledons</taxon>
        <taxon>Gunneridae</taxon>
        <taxon>Pentapetalae</taxon>
        <taxon>asterids</taxon>
        <taxon>campanulids</taxon>
        <taxon>Apiales</taxon>
        <taxon>Apiaceae</taxon>
        <taxon>Apioideae</taxon>
        <taxon>Scandiceae</taxon>
        <taxon>Daucinae</taxon>
        <taxon>Daucus</taxon>
        <taxon>Daucus sect. Daucus</taxon>
    </lineage>
</organism>
<dbReference type="SUPFAM" id="SSF52402">
    <property type="entry name" value="Adenine nucleotide alpha hydrolases-like"/>
    <property type="match status" value="1"/>
</dbReference>
<feature type="domain" description="UspA" evidence="1">
    <location>
        <begin position="33"/>
        <end position="193"/>
    </location>
</feature>